<dbReference type="EMBL" id="JAUKUA010000001">
    <property type="protein sequence ID" value="KAK0729499.1"/>
    <property type="molecule type" value="Genomic_DNA"/>
</dbReference>
<accession>A0AA40E600</accession>
<comment type="caution">
    <text evidence="2">The sequence shown here is derived from an EMBL/GenBank/DDBJ whole genome shotgun (WGS) entry which is preliminary data.</text>
</comment>
<evidence type="ECO:0000313" key="3">
    <source>
        <dbReference type="Proteomes" id="UP001172102"/>
    </source>
</evidence>
<feature type="chain" id="PRO_5041275369" description="Secreted protein" evidence="1">
    <location>
        <begin position="37"/>
        <end position="75"/>
    </location>
</feature>
<evidence type="ECO:0000256" key="1">
    <source>
        <dbReference type="SAM" id="SignalP"/>
    </source>
</evidence>
<proteinExistence type="predicted"/>
<dbReference type="Proteomes" id="UP001172102">
    <property type="component" value="Unassembled WGS sequence"/>
</dbReference>
<evidence type="ECO:0008006" key="4">
    <source>
        <dbReference type="Google" id="ProtNLM"/>
    </source>
</evidence>
<keyword evidence="1" id="KW-0732">Signal</keyword>
<organism evidence="2 3">
    <name type="scientific">Lasiosphaeris hirsuta</name>
    <dbReference type="NCBI Taxonomy" id="260670"/>
    <lineage>
        <taxon>Eukaryota</taxon>
        <taxon>Fungi</taxon>
        <taxon>Dikarya</taxon>
        <taxon>Ascomycota</taxon>
        <taxon>Pezizomycotina</taxon>
        <taxon>Sordariomycetes</taxon>
        <taxon>Sordariomycetidae</taxon>
        <taxon>Sordariales</taxon>
        <taxon>Lasiosphaeriaceae</taxon>
        <taxon>Lasiosphaeris</taxon>
    </lineage>
</organism>
<gene>
    <name evidence="2" type="ORF">B0H67DRAFT_558960</name>
</gene>
<reference evidence="2" key="1">
    <citation type="submission" date="2023-06" db="EMBL/GenBank/DDBJ databases">
        <title>Genome-scale phylogeny and comparative genomics of the fungal order Sordariales.</title>
        <authorList>
            <consortium name="Lawrence Berkeley National Laboratory"/>
            <person name="Hensen N."/>
            <person name="Bonometti L."/>
            <person name="Westerberg I."/>
            <person name="Brannstrom I.O."/>
            <person name="Guillou S."/>
            <person name="Cros-Aarteil S."/>
            <person name="Calhoun S."/>
            <person name="Haridas S."/>
            <person name="Kuo A."/>
            <person name="Mondo S."/>
            <person name="Pangilinan J."/>
            <person name="Riley R."/>
            <person name="Labutti K."/>
            <person name="Andreopoulos B."/>
            <person name="Lipzen A."/>
            <person name="Chen C."/>
            <person name="Yanf M."/>
            <person name="Daum C."/>
            <person name="Ng V."/>
            <person name="Clum A."/>
            <person name="Steindorff A."/>
            <person name="Ohm R."/>
            <person name="Martin F."/>
            <person name="Silar P."/>
            <person name="Natvig D."/>
            <person name="Lalanne C."/>
            <person name="Gautier V."/>
            <person name="Ament-Velasquez S.L."/>
            <person name="Kruys A."/>
            <person name="Hutchinson M.I."/>
            <person name="Powell A.J."/>
            <person name="Barry K."/>
            <person name="Miller A.N."/>
            <person name="Grigoriev I.V."/>
            <person name="Debuchy R."/>
            <person name="Gladieux P."/>
            <person name="Thoren M.H."/>
            <person name="Johannesson H."/>
        </authorList>
    </citation>
    <scope>NUCLEOTIDE SEQUENCE</scope>
    <source>
        <strain evidence="2">SMH4607-1</strain>
    </source>
</reference>
<evidence type="ECO:0000313" key="2">
    <source>
        <dbReference type="EMBL" id="KAK0729499.1"/>
    </source>
</evidence>
<sequence>MRITRLDRPLEPGNSGPVFSLLLSVLLVLLVRQSRGCSLDSCQEVRMWNQGRTRRNQRFFDMEVCLVLKSHGQLG</sequence>
<name>A0AA40E600_9PEZI</name>
<dbReference type="AlphaFoldDB" id="A0AA40E600"/>
<keyword evidence="3" id="KW-1185">Reference proteome</keyword>
<protein>
    <recommendedName>
        <fullName evidence="4">Secreted protein</fullName>
    </recommendedName>
</protein>
<feature type="signal peptide" evidence="1">
    <location>
        <begin position="1"/>
        <end position="36"/>
    </location>
</feature>